<dbReference type="OrthoDB" id="8638at2157"/>
<keyword evidence="1" id="KW-0812">Transmembrane</keyword>
<keyword evidence="1" id="KW-0472">Membrane</keyword>
<accession>K0INF2</accession>
<dbReference type="SUPFAM" id="SSF49299">
    <property type="entry name" value="PKD domain"/>
    <property type="match status" value="1"/>
</dbReference>
<keyword evidence="1" id="KW-1133">Transmembrane helix</keyword>
<dbReference type="Proteomes" id="UP000008037">
    <property type="component" value="Chromosome"/>
</dbReference>
<sequence>MAAMPKSIKLAIIFGTVGIAIGIGATFLIMNNQTEGQVFQQVVEFGDDNPWTDPSFLKSYNENIRTGAHYKTRLAVGEEGFFMSGAKGGKEPYTYEWKFSDGVTLNAANVTRSFDSAGRYYFDLIITDADGKQGKSTAMYVDVLGQLPEEEATNSTLT</sequence>
<feature type="transmembrane region" description="Helical" evidence="1">
    <location>
        <begin position="12"/>
        <end position="30"/>
    </location>
</feature>
<dbReference type="InParanoid" id="K0INF2"/>
<dbReference type="EMBL" id="CP002408">
    <property type="protein sequence ID" value="AFU59269.1"/>
    <property type="molecule type" value="Genomic_DNA"/>
</dbReference>
<gene>
    <name evidence="3" type="ordered locus">Ngar_c23430</name>
</gene>
<organism evidence="3 4">
    <name type="scientific">Nitrososphaera gargensis (strain Ga9.2)</name>
    <dbReference type="NCBI Taxonomy" id="1237085"/>
    <lineage>
        <taxon>Archaea</taxon>
        <taxon>Nitrososphaerota</taxon>
        <taxon>Nitrososphaeria</taxon>
        <taxon>Nitrososphaerales</taxon>
        <taxon>Nitrososphaeraceae</taxon>
        <taxon>Nitrososphaera</taxon>
    </lineage>
</organism>
<feature type="domain" description="PKD" evidence="2">
    <location>
        <begin position="91"/>
        <end position="143"/>
    </location>
</feature>
<protein>
    <submittedName>
        <fullName evidence="3">PKD domain-containing protein</fullName>
    </submittedName>
</protein>
<dbReference type="KEGG" id="nga:Ngar_c23430"/>
<dbReference type="PROSITE" id="PS50093">
    <property type="entry name" value="PKD"/>
    <property type="match status" value="1"/>
</dbReference>
<dbReference type="Pfam" id="PF18911">
    <property type="entry name" value="PKD_4"/>
    <property type="match status" value="1"/>
</dbReference>
<name>K0INF2_NITGG</name>
<dbReference type="BioCyc" id="CNIT1237085:G1324-2341-MONOMER"/>
<evidence type="ECO:0000256" key="1">
    <source>
        <dbReference type="SAM" id="Phobius"/>
    </source>
</evidence>
<dbReference type="Gene3D" id="2.60.40.10">
    <property type="entry name" value="Immunoglobulins"/>
    <property type="match status" value="1"/>
</dbReference>
<dbReference type="STRING" id="1237085.Ngar_c23430"/>
<dbReference type="InterPro" id="IPR000601">
    <property type="entry name" value="PKD_dom"/>
</dbReference>
<evidence type="ECO:0000259" key="2">
    <source>
        <dbReference type="PROSITE" id="PS50093"/>
    </source>
</evidence>
<dbReference type="CDD" id="cd00146">
    <property type="entry name" value="PKD"/>
    <property type="match status" value="1"/>
</dbReference>
<dbReference type="HOGENOM" id="CLU_1665555_0_0_2"/>
<evidence type="ECO:0000313" key="4">
    <source>
        <dbReference type="Proteomes" id="UP000008037"/>
    </source>
</evidence>
<evidence type="ECO:0000313" key="3">
    <source>
        <dbReference type="EMBL" id="AFU59269.1"/>
    </source>
</evidence>
<dbReference type="AlphaFoldDB" id="K0INF2"/>
<reference evidence="3 4" key="1">
    <citation type="journal article" date="2012" name="Environ. Microbiol.">
        <title>The genome of the ammonia-oxidizing Candidatus Nitrososphaera gargensis: insights into metabolic versatility and environmental adaptations.</title>
        <authorList>
            <person name="Spang A."/>
            <person name="Poehlein A."/>
            <person name="Offre P."/>
            <person name="Zumbragel S."/>
            <person name="Haider S."/>
            <person name="Rychlik N."/>
            <person name="Nowka B."/>
            <person name="Schmeisser C."/>
            <person name="Lebedeva E.V."/>
            <person name="Rattei T."/>
            <person name="Bohm C."/>
            <person name="Schmid M."/>
            <person name="Galushko A."/>
            <person name="Hatzenpichler R."/>
            <person name="Weinmaier T."/>
            <person name="Daniel R."/>
            <person name="Schleper C."/>
            <person name="Spieck E."/>
            <person name="Streit W."/>
            <person name="Wagner M."/>
        </authorList>
    </citation>
    <scope>NUCLEOTIDE SEQUENCE [LARGE SCALE GENOMIC DNA]</scope>
    <source>
        <strain evidence="4">Ga9.2</strain>
    </source>
</reference>
<keyword evidence="4" id="KW-1185">Reference proteome</keyword>
<proteinExistence type="predicted"/>
<dbReference type="InterPro" id="IPR013783">
    <property type="entry name" value="Ig-like_fold"/>
</dbReference>
<dbReference type="InterPro" id="IPR035986">
    <property type="entry name" value="PKD_dom_sf"/>
</dbReference>